<dbReference type="InterPro" id="IPR050090">
    <property type="entry name" value="Tyrosine_recombinase_XerCD"/>
</dbReference>
<keyword evidence="3 5" id="KW-0238">DNA-binding</keyword>
<protein>
    <recommendedName>
        <fullName evidence="11">Site-specific recombinase XerD</fullName>
    </recommendedName>
</protein>
<evidence type="ECO:0000259" key="7">
    <source>
        <dbReference type="PROSITE" id="PS51898"/>
    </source>
</evidence>
<gene>
    <name evidence="9" type="ORF">GCM10009788_53640</name>
</gene>
<feature type="region of interest" description="Disordered" evidence="6">
    <location>
        <begin position="1"/>
        <end position="63"/>
    </location>
</feature>
<evidence type="ECO:0000256" key="5">
    <source>
        <dbReference type="PROSITE-ProRule" id="PRU01248"/>
    </source>
</evidence>
<dbReference type="PROSITE" id="PS51900">
    <property type="entry name" value="CB"/>
    <property type="match status" value="1"/>
</dbReference>
<evidence type="ECO:0000256" key="1">
    <source>
        <dbReference type="ARBA" id="ARBA00008857"/>
    </source>
</evidence>
<evidence type="ECO:0008006" key="11">
    <source>
        <dbReference type="Google" id="ProtNLM"/>
    </source>
</evidence>
<evidence type="ECO:0000256" key="2">
    <source>
        <dbReference type="ARBA" id="ARBA00022908"/>
    </source>
</evidence>
<dbReference type="Pfam" id="PF00589">
    <property type="entry name" value="Phage_integrase"/>
    <property type="match status" value="1"/>
</dbReference>
<dbReference type="InterPro" id="IPR010998">
    <property type="entry name" value="Integrase_recombinase_N"/>
</dbReference>
<dbReference type="EMBL" id="BAAAOR010000040">
    <property type="protein sequence ID" value="GAA1544415.1"/>
    <property type="molecule type" value="Genomic_DNA"/>
</dbReference>
<keyword evidence="2" id="KW-0229">DNA integration</keyword>
<feature type="compositionally biased region" description="Basic and acidic residues" evidence="6">
    <location>
        <begin position="36"/>
        <end position="46"/>
    </location>
</feature>
<keyword evidence="4" id="KW-0233">DNA recombination</keyword>
<feature type="domain" description="Core-binding (CB)" evidence="8">
    <location>
        <begin position="75"/>
        <end position="161"/>
    </location>
</feature>
<evidence type="ECO:0000256" key="3">
    <source>
        <dbReference type="ARBA" id="ARBA00023125"/>
    </source>
</evidence>
<evidence type="ECO:0000259" key="8">
    <source>
        <dbReference type="PROSITE" id="PS51900"/>
    </source>
</evidence>
<comment type="similarity">
    <text evidence="1">Belongs to the 'phage' integrase family.</text>
</comment>
<dbReference type="PANTHER" id="PTHR30349:SF41">
    <property type="entry name" value="INTEGRASE_RECOMBINASE PROTEIN MJ0367-RELATED"/>
    <property type="match status" value="1"/>
</dbReference>
<feature type="domain" description="Tyr recombinase" evidence="7">
    <location>
        <begin position="182"/>
        <end position="363"/>
    </location>
</feature>
<accession>A0ABN2BNY5</accession>
<dbReference type="PANTHER" id="PTHR30349">
    <property type="entry name" value="PHAGE INTEGRASE-RELATED"/>
    <property type="match status" value="1"/>
</dbReference>
<evidence type="ECO:0000313" key="10">
    <source>
        <dbReference type="Proteomes" id="UP001500842"/>
    </source>
</evidence>
<dbReference type="Gene3D" id="1.10.443.10">
    <property type="entry name" value="Intergrase catalytic core"/>
    <property type="match status" value="1"/>
</dbReference>
<reference evidence="9 10" key="1">
    <citation type="journal article" date="2019" name="Int. J. Syst. Evol. Microbiol.">
        <title>The Global Catalogue of Microorganisms (GCM) 10K type strain sequencing project: providing services to taxonomists for standard genome sequencing and annotation.</title>
        <authorList>
            <consortium name="The Broad Institute Genomics Platform"/>
            <consortium name="The Broad Institute Genome Sequencing Center for Infectious Disease"/>
            <person name="Wu L."/>
            <person name="Ma J."/>
        </authorList>
    </citation>
    <scope>NUCLEOTIDE SEQUENCE [LARGE SCALE GENOMIC DNA]</scope>
    <source>
        <strain evidence="9 10">JCM 14942</strain>
    </source>
</reference>
<keyword evidence="10" id="KW-1185">Reference proteome</keyword>
<sequence length="371" mass="41684">MSADEPLEMPDRRRAEHSTLTPEQRRARSRKAALKRGADRAPRPPERSPSTRRPTGHSAITSRAVARAHNGTPVADAFGLADSWSFTLTAERKSPRTIEAYMLTVDLFARWMLTQGHAVDDVRDVTPELVRGWFAHLAATRSAETCRTRYVALRQFVKWCLAEGEFSHNPMANIVQPTSVPKTTAPLATADLAKLINDCAGRDFASVRDRAIFMTFADTGARLSGVADMRVSQLDLRERTGCVILKGGRELTVPFGVKTAAALDRYIRARRRMAYEGMDWLWLSSTNKGRLTKNGIYQMMRRRADRLGIYLHPHLFRHSFAHVWLEGGGTEGDLMALLGWSSRQMVDRYAAATRAQRARKAYQSRAPMDTL</sequence>
<comment type="caution">
    <text evidence="9">The sequence shown here is derived from an EMBL/GenBank/DDBJ whole genome shotgun (WGS) entry which is preliminary data.</text>
</comment>
<dbReference type="InterPro" id="IPR002104">
    <property type="entry name" value="Integrase_catalytic"/>
</dbReference>
<dbReference type="Gene3D" id="1.10.150.130">
    <property type="match status" value="1"/>
</dbReference>
<dbReference type="Proteomes" id="UP001500842">
    <property type="component" value="Unassembled WGS sequence"/>
</dbReference>
<dbReference type="InterPro" id="IPR013762">
    <property type="entry name" value="Integrase-like_cat_sf"/>
</dbReference>
<dbReference type="PROSITE" id="PS51898">
    <property type="entry name" value="TYR_RECOMBINASE"/>
    <property type="match status" value="1"/>
</dbReference>
<organism evidence="9 10">
    <name type="scientific">Nocardioides humi</name>
    <dbReference type="NCBI Taxonomy" id="449461"/>
    <lineage>
        <taxon>Bacteria</taxon>
        <taxon>Bacillati</taxon>
        <taxon>Actinomycetota</taxon>
        <taxon>Actinomycetes</taxon>
        <taxon>Propionibacteriales</taxon>
        <taxon>Nocardioidaceae</taxon>
        <taxon>Nocardioides</taxon>
    </lineage>
</organism>
<dbReference type="InterPro" id="IPR011010">
    <property type="entry name" value="DNA_brk_join_enz"/>
</dbReference>
<name>A0ABN2BNY5_9ACTN</name>
<proteinExistence type="inferred from homology"/>
<dbReference type="Pfam" id="PF02899">
    <property type="entry name" value="Phage_int_SAM_1"/>
    <property type="match status" value="1"/>
</dbReference>
<dbReference type="InterPro" id="IPR004107">
    <property type="entry name" value="Integrase_SAM-like_N"/>
</dbReference>
<evidence type="ECO:0000313" key="9">
    <source>
        <dbReference type="EMBL" id="GAA1544415.1"/>
    </source>
</evidence>
<evidence type="ECO:0000256" key="4">
    <source>
        <dbReference type="ARBA" id="ARBA00023172"/>
    </source>
</evidence>
<dbReference type="RefSeq" id="WP_141006968.1">
    <property type="nucleotide sequence ID" value="NZ_BAAAOR010000040.1"/>
</dbReference>
<dbReference type="SUPFAM" id="SSF56349">
    <property type="entry name" value="DNA breaking-rejoining enzymes"/>
    <property type="match status" value="1"/>
</dbReference>
<dbReference type="InterPro" id="IPR044068">
    <property type="entry name" value="CB"/>
</dbReference>
<evidence type="ECO:0000256" key="6">
    <source>
        <dbReference type="SAM" id="MobiDB-lite"/>
    </source>
</evidence>